<evidence type="ECO:0000256" key="1">
    <source>
        <dbReference type="ARBA" id="ARBA00004861"/>
    </source>
</evidence>
<dbReference type="NCBIfam" id="TIGR02127">
    <property type="entry name" value="pyrF_sub2"/>
    <property type="match status" value="1"/>
</dbReference>
<comment type="similarity">
    <text evidence="2 7">Belongs to the OMP decarboxylase family. Type 2 subfamily.</text>
</comment>
<keyword evidence="5 7" id="KW-0456">Lyase</keyword>
<dbReference type="Proteomes" id="UP000307749">
    <property type="component" value="Unassembled WGS sequence"/>
</dbReference>
<dbReference type="CDD" id="cd04725">
    <property type="entry name" value="OMP_decarboxylase_like"/>
    <property type="match status" value="1"/>
</dbReference>
<evidence type="ECO:0000256" key="5">
    <source>
        <dbReference type="ARBA" id="ARBA00023239"/>
    </source>
</evidence>
<keyword evidence="10" id="KW-1185">Reference proteome</keyword>
<dbReference type="RefSeq" id="WP_081126591.1">
    <property type="nucleotide sequence ID" value="NZ_DAHXOC010000009.1"/>
</dbReference>
<name>A0A4S3KLX1_9GAMM</name>
<evidence type="ECO:0000256" key="6">
    <source>
        <dbReference type="ARBA" id="ARBA00049157"/>
    </source>
</evidence>
<evidence type="ECO:0000256" key="3">
    <source>
        <dbReference type="ARBA" id="ARBA00022793"/>
    </source>
</evidence>
<dbReference type="Pfam" id="PF00215">
    <property type="entry name" value="OMPdecase"/>
    <property type="match status" value="1"/>
</dbReference>
<keyword evidence="3 7" id="KW-0210">Decarboxylase</keyword>
<dbReference type="PANTHER" id="PTHR43375">
    <property type="entry name" value="OROTIDINE 5'-PHOSPHATE DECARBOXYLASE"/>
    <property type="match status" value="1"/>
</dbReference>
<dbReference type="GO" id="GO:0006207">
    <property type="term" value="P:'de novo' pyrimidine nucleobase biosynthetic process"/>
    <property type="evidence" value="ECO:0007669"/>
    <property type="project" value="InterPro"/>
</dbReference>
<feature type="domain" description="Orotidine 5'-phosphate decarboxylase" evidence="8">
    <location>
        <begin position="17"/>
        <end position="255"/>
    </location>
</feature>
<feature type="active site" description="Proton donor" evidence="7">
    <location>
        <position position="95"/>
    </location>
</feature>
<dbReference type="InterPro" id="IPR011060">
    <property type="entry name" value="RibuloseP-bd_barrel"/>
</dbReference>
<dbReference type="InterPro" id="IPR011995">
    <property type="entry name" value="OMPdecase_type-2"/>
</dbReference>
<dbReference type="PANTHER" id="PTHR43375:SF1">
    <property type="entry name" value="OROTIDINE 5'-PHOSPHATE DECARBOXYLASE"/>
    <property type="match status" value="1"/>
</dbReference>
<comment type="caution">
    <text evidence="9">The sequence shown here is derived from an EMBL/GenBank/DDBJ whole genome shotgun (WGS) entry which is preliminary data.</text>
</comment>
<protein>
    <recommendedName>
        <fullName evidence="7">Orotidine 5'-phosphate decarboxylase</fullName>
        <ecNumber evidence="7">4.1.1.23</ecNumber>
    </recommendedName>
    <alternativeName>
        <fullName evidence="7">OMP decarboxylase</fullName>
        <shortName evidence="7">OMPDCase</shortName>
        <shortName evidence="7">OMPdecase</shortName>
    </alternativeName>
</protein>
<dbReference type="EMBL" id="MWQO01000036">
    <property type="protein sequence ID" value="THD09789.1"/>
    <property type="molecule type" value="Genomic_DNA"/>
</dbReference>
<dbReference type="InterPro" id="IPR018089">
    <property type="entry name" value="OMPdecase_AS"/>
</dbReference>
<reference evidence="9 10" key="1">
    <citation type="submission" date="2017-02" db="EMBL/GenBank/DDBJ databases">
        <title>Whole genome sequencing of Metallibacterium scheffleri DSM 24874 (T).</title>
        <authorList>
            <person name="Kumar S."/>
            <person name="Patil P."/>
            <person name="Patil P.B."/>
        </authorList>
    </citation>
    <scope>NUCLEOTIDE SEQUENCE [LARGE SCALE GENOMIC DNA]</scope>
    <source>
        <strain evidence="9 10">DSM 24874</strain>
    </source>
</reference>
<dbReference type="PROSITE" id="PS00156">
    <property type="entry name" value="OMPDECASE"/>
    <property type="match status" value="1"/>
</dbReference>
<gene>
    <name evidence="7" type="primary">pyrF</name>
    <name evidence="9" type="ORF">B1806_10635</name>
</gene>
<evidence type="ECO:0000256" key="7">
    <source>
        <dbReference type="HAMAP-Rule" id="MF_01215"/>
    </source>
</evidence>
<dbReference type="OrthoDB" id="9808470at2"/>
<evidence type="ECO:0000313" key="10">
    <source>
        <dbReference type="Proteomes" id="UP000307749"/>
    </source>
</evidence>
<comment type="pathway">
    <text evidence="1 7">Pyrimidine metabolism; UMP biosynthesis via de novo pathway; UMP from orotate: step 2/2.</text>
</comment>
<dbReference type="EC" id="4.1.1.23" evidence="7"/>
<sequence>MTFMQQLAAAWQRNDSLLCVGLDPEPGRFPVALRGRPDALFEFCSNIVDATADLVCCFKPQIAHFAANRAEDALERLIAHIHARHPGVPVILDAKRGDIGSTAAYYASEAFDRYQADAVTINPYLGGDALAPFLQRADRGAILLCRTSNVGARDLQDLLVDGKPLYQHVALRAARDWNTHGNCALVVGATYPAELAQVRALVGDMPLLVPGVGAQGGDAEEVVLRGSTPSGTGLMVSASRAVLYASSGADYADAARAEAQRLRTTLGAARFKTQTVAGC</sequence>
<dbReference type="STRING" id="993689.GCA_002077135_01289"/>
<dbReference type="InterPro" id="IPR013785">
    <property type="entry name" value="Aldolase_TIM"/>
</dbReference>
<evidence type="ECO:0000256" key="4">
    <source>
        <dbReference type="ARBA" id="ARBA00022975"/>
    </source>
</evidence>
<organism evidence="9 10">
    <name type="scientific">Metallibacterium scheffleri</name>
    <dbReference type="NCBI Taxonomy" id="993689"/>
    <lineage>
        <taxon>Bacteria</taxon>
        <taxon>Pseudomonadati</taxon>
        <taxon>Pseudomonadota</taxon>
        <taxon>Gammaproteobacteria</taxon>
        <taxon>Lysobacterales</taxon>
        <taxon>Rhodanobacteraceae</taxon>
        <taxon>Metallibacterium</taxon>
    </lineage>
</organism>
<dbReference type="HAMAP" id="MF_01215">
    <property type="entry name" value="OMPdecase_type2"/>
    <property type="match status" value="1"/>
</dbReference>
<dbReference type="UniPathway" id="UPA00070">
    <property type="reaction ID" value="UER00120"/>
</dbReference>
<evidence type="ECO:0000259" key="8">
    <source>
        <dbReference type="SMART" id="SM00934"/>
    </source>
</evidence>
<dbReference type="GO" id="GO:0044205">
    <property type="term" value="P:'de novo' UMP biosynthetic process"/>
    <property type="evidence" value="ECO:0007669"/>
    <property type="project" value="UniProtKB-UniRule"/>
</dbReference>
<dbReference type="GO" id="GO:0004590">
    <property type="term" value="F:orotidine-5'-phosphate decarboxylase activity"/>
    <property type="evidence" value="ECO:0007669"/>
    <property type="project" value="UniProtKB-UniRule"/>
</dbReference>
<evidence type="ECO:0000313" key="9">
    <source>
        <dbReference type="EMBL" id="THD09789.1"/>
    </source>
</evidence>
<dbReference type="AlphaFoldDB" id="A0A4S3KLX1"/>
<keyword evidence="4 7" id="KW-0665">Pyrimidine biosynthesis</keyword>
<dbReference type="Gene3D" id="3.20.20.70">
    <property type="entry name" value="Aldolase class I"/>
    <property type="match status" value="1"/>
</dbReference>
<accession>A0A4S3KLX1</accession>
<dbReference type="SMART" id="SM00934">
    <property type="entry name" value="OMPdecase"/>
    <property type="match status" value="1"/>
</dbReference>
<proteinExistence type="inferred from homology"/>
<comment type="catalytic activity">
    <reaction evidence="6 7">
        <text>orotidine 5'-phosphate + H(+) = UMP + CO2</text>
        <dbReference type="Rhea" id="RHEA:11596"/>
        <dbReference type="ChEBI" id="CHEBI:15378"/>
        <dbReference type="ChEBI" id="CHEBI:16526"/>
        <dbReference type="ChEBI" id="CHEBI:57538"/>
        <dbReference type="ChEBI" id="CHEBI:57865"/>
        <dbReference type="EC" id="4.1.1.23"/>
    </reaction>
</comment>
<dbReference type="InterPro" id="IPR001754">
    <property type="entry name" value="OMPdeCOase_dom"/>
</dbReference>
<evidence type="ECO:0000256" key="2">
    <source>
        <dbReference type="ARBA" id="ARBA00008847"/>
    </source>
</evidence>
<dbReference type="SUPFAM" id="SSF51366">
    <property type="entry name" value="Ribulose-phoshate binding barrel"/>
    <property type="match status" value="1"/>
</dbReference>